<name>A0A0D9NWY7_METAN</name>
<gene>
    <name evidence="4" type="ORF">H634G_07682</name>
</gene>
<proteinExistence type="predicted"/>
<reference evidence="5" key="1">
    <citation type="journal article" date="2014" name="BMC Genomics">
        <title>The genome sequence of the biocontrol fungus Metarhizium anisopliae and comparative genomics of Metarhizium species.</title>
        <authorList>
            <person name="Pattemore J.A."/>
            <person name="Hane J.K."/>
            <person name="Williams A.H."/>
            <person name="Wilson B.A."/>
            <person name="Stodart B.J."/>
            <person name="Ash G.J."/>
        </authorList>
    </citation>
    <scope>NUCLEOTIDE SEQUENCE [LARGE SCALE GENOMIC DNA]</scope>
    <source>
        <strain evidence="5">BRIP 53293</strain>
    </source>
</reference>
<protein>
    <recommendedName>
        <fullName evidence="3">Stress-response A/B barrel domain-containing protein</fullName>
    </recommendedName>
</protein>
<dbReference type="Pfam" id="PF07876">
    <property type="entry name" value="Dabb"/>
    <property type="match status" value="1"/>
</dbReference>
<sequence length="134" mass="14653">MGVNHIVMFQFKPDASPQSVKQCCDEVLGLKDQCVLASTGKPYIARSQGGRDMSIEGFSVRGATPPPPSGRPDTDSRQNGFTHVFVMEFDSVADRDFYVKEDKVHHGFISKWISSADGIVSKAMVVDFVPGSLQ</sequence>
<dbReference type="SUPFAM" id="SSF54909">
    <property type="entry name" value="Dimeric alpha+beta barrel"/>
    <property type="match status" value="2"/>
</dbReference>
<dbReference type="InterPro" id="IPR013097">
    <property type="entry name" value="Dabb"/>
</dbReference>
<dbReference type="PROSITE" id="PS51502">
    <property type="entry name" value="S_R_A_B_BARREL"/>
    <property type="match status" value="1"/>
</dbReference>
<evidence type="ECO:0000256" key="1">
    <source>
        <dbReference type="ARBA" id="ARBA00011738"/>
    </source>
</evidence>
<dbReference type="AlphaFoldDB" id="A0A0D9NWY7"/>
<dbReference type="PANTHER" id="PTHR33178">
    <property type="match status" value="1"/>
</dbReference>
<accession>A0A0D9NWY7</accession>
<dbReference type="InterPro" id="IPR011008">
    <property type="entry name" value="Dimeric_a/b-barrel"/>
</dbReference>
<feature type="domain" description="Stress-response A/B barrel" evidence="3">
    <location>
        <begin position="3"/>
        <end position="128"/>
    </location>
</feature>
<dbReference type="PANTHER" id="PTHR33178:SF10">
    <property type="entry name" value="STRESS-RESPONSE A_B BARREL DOMAIN-CONTAINING PROTEIN"/>
    <property type="match status" value="1"/>
</dbReference>
<dbReference type="Proteomes" id="UP000054544">
    <property type="component" value="Unassembled WGS sequence"/>
</dbReference>
<evidence type="ECO:0000313" key="4">
    <source>
        <dbReference type="EMBL" id="KJK77105.1"/>
    </source>
</evidence>
<feature type="region of interest" description="Disordered" evidence="2">
    <location>
        <begin position="55"/>
        <end position="78"/>
    </location>
</feature>
<dbReference type="OrthoDB" id="1601230at2759"/>
<organism evidence="4 5">
    <name type="scientific">Metarhizium anisopliae BRIP 53293</name>
    <dbReference type="NCBI Taxonomy" id="1291518"/>
    <lineage>
        <taxon>Eukaryota</taxon>
        <taxon>Fungi</taxon>
        <taxon>Dikarya</taxon>
        <taxon>Ascomycota</taxon>
        <taxon>Pezizomycotina</taxon>
        <taxon>Sordariomycetes</taxon>
        <taxon>Hypocreomycetidae</taxon>
        <taxon>Hypocreales</taxon>
        <taxon>Clavicipitaceae</taxon>
        <taxon>Metarhizium</taxon>
    </lineage>
</organism>
<dbReference type="EMBL" id="KE384741">
    <property type="protein sequence ID" value="KJK77105.1"/>
    <property type="molecule type" value="Genomic_DNA"/>
</dbReference>
<dbReference type="Gene3D" id="3.30.70.100">
    <property type="match status" value="1"/>
</dbReference>
<evidence type="ECO:0000313" key="5">
    <source>
        <dbReference type="Proteomes" id="UP000054544"/>
    </source>
</evidence>
<dbReference type="SMART" id="SM00886">
    <property type="entry name" value="Dabb"/>
    <property type="match status" value="1"/>
</dbReference>
<evidence type="ECO:0000256" key="2">
    <source>
        <dbReference type="SAM" id="MobiDB-lite"/>
    </source>
</evidence>
<keyword evidence="5" id="KW-1185">Reference proteome</keyword>
<dbReference type="STRING" id="1291518.A0A0D9NWY7"/>
<dbReference type="InterPro" id="IPR044662">
    <property type="entry name" value="HS1/DABB1-like"/>
</dbReference>
<comment type="subunit">
    <text evidence="1">Homodimer.</text>
</comment>
<evidence type="ECO:0000259" key="3">
    <source>
        <dbReference type="PROSITE" id="PS51502"/>
    </source>
</evidence>